<reference evidence="10 11" key="1">
    <citation type="journal article" date="2021" name="BMC Biol.">
        <title>Horizontally acquired antibacterial genes associated with adaptive radiation of ladybird beetles.</title>
        <authorList>
            <person name="Li H.S."/>
            <person name="Tang X.F."/>
            <person name="Huang Y.H."/>
            <person name="Xu Z.Y."/>
            <person name="Chen M.L."/>
            <person name="Du X.Y."/>
            <person name="Qiu B.Y."/>
            <person name="Chen P.T."/>
            <person name="Zhang W."/>
            <person name="Slipinski A."/>
            <person name="Escalona H.E."/>
            <person name="Waterhouse R.M."/>
            <person name="Zwick A."/>
            <person name="Pang H."/>
        </authorList>
    </citation>
    <scope>NUCLEOTIDE SEQUENCE [LARGE SCALE GENOMIC DNA]</scope>
    <source>
        <strain evidence="10">SYSU2018</strain>
    </source>
</reference>
<dbReference type="PRINTS" id="PR00463">
    <property type="entry name" value="EP450I"/>
</dbReference>
<evidence type="ECO:0000256" key="8">
    <source>
        <dbReference type="PIRSR" id="PIRSR602401-1"/>
    </source>
</evidence>
<dbReference type="InterPro" id="IPR001128">
    <property type="entry name" value="Cyt_P450"/>
</dbReference>
<keyword evidence="6 8" id="KW-0408">Iron</keyword>
<dbReference type="InterPro" id="IPR036396">
    <property type="entry name" value="Cyt_P450_sf"/>
</dbReference>
<comment type="caution">
    <text evidence="10">The sequence shown here is derived from an EMBL/GenBank/DDBJ whole genome shotgun (WGS) entry which is preliminary data.</text>
</comment>
<dbReference type="SUPFAM" id="SSF48264">
    <property type="entry name" value="Cytochrome P450"/>
    <property type="match status" value="1"/>
</dbReference>
<dbReference type="EMBL" id="JABFTP020000083">
    <property type="protein sequence ID" value="KAL3275505.1"/>
    <property type="molecule type" value="Genomic_DNA"/>
</dbReference>
<evidence type="ECO:0000256" key="7">
    <source>
        <dbReference type="ARBA" id="ARBA00023033"/>
    </source>
</evidence>
<evidence type="ECO:0000256" key="6">
    <source>
        <dbReference type="ARBA" id="ARBA00023004"/>
    </source>
</evidence>
<dbReference type="PANTHER" id="PTHR24300">
    <property type="entry name" value="CYTOCHROME P450 508A4-RELATED"/>
    <property type="match status" value="1"/>
</dbReference>
<evidence type="ECO:0000313" key="11">
    <source>
        <dbReference type="Proteomes" id="UP001516400"/>
    </source>
</evidence>
<evidence type="ECO:0000256" key="1">
    <source>
        <dbReference type="ARBA" id="ARBA00001971"/>
    </source>
</evidence>
<dbReference type="Gene3D" id="1.10.630.10">
    <property type="entry name" value="Cytochrome P450"/>
    <property type="match status" value="1"/>
</dbReference>
<dbReference type="GO" id="GO:0004497">
    <property type="term" value="F:monooxygenase activity"/>
    <property type="evidence" value="ECO:0007669"/>
    <property type="project" value="UniProtKB-KW"/>
</dbReference>
<evidence type="ECO:0000313" key="10">
    <source>
        <dbReference type="EMBL" id="KAL3275505.1"/>
    </source>
</evidence>
<evidence type="ECO:0000256" key="3">
    <source>
        <dbReference type="ARBA" id="ARBA00022617"/>
    </source>
</evidence>
<name>A0ABD2N9R2_9CUCU</name>
<accession>A0ABD2N9R2</accession>
<dbReference type="GO" id="GO:0046872">
    <property type="term" value="F:metal ion binding"/>
    <property type="evidence" value="ECO:0007669"/>
    <property type="project" value="UniProtKB-KW"/>
</dbReference>
<keyword evidence="4 8" id="KW-0479">Metal-binding</keyword>
<feature type="binding site" description="axial binding residue" evidence="8">
    <location>
        <position position="118"/>
    </location>
    <ligand>
        <name>heme</name>
        <dbReference type="ChEBI" id="CHEBI:30413"/>
    </ligand>
    <ligandPart>
        <name>Fe</name>
        <dbReference type="ChEBI" id="CHEBI:18248"/>
    </ligandPart>
</feature>
<dbReference type="PRINTS" id="PR00385">
    <property type="entry name" value="P450"/>
</dbReference>
<gene>
    <name evidence="10" type="ORF">HHI36_020265</name>
</gene>
<dbReference type="InterPro" id="IPR017972">
    <property type="entry name" value="Cyt_P450_CS"/>
</dbReference>
<keyword evidence="7 9" id="KW-0503">Monooxygenase</keyword>
<evidence type="ECO:0000256" key="5">
    <source>
        <dbReference type="ARBA" id="ARBA00023002"/>
    </source>
</evidence>
<keyword evidence="3 8" id="KW-0349">Heme</keyword>
<evidence type="ECO:0000256" key="9">
    <source>
        <dbReference type="RuleBase" id="RU000461"/>
    </source>
</evidence>
<dbReference type="AlphaFoldDB" id="A0ABD2N9R2"/>
<proteinExistence type="inferred from homology"/>
<evidence type="ECO:0000256" key="4">
    <source>
        <dbReference type="ARBA" id="ARBA00022723"/>
    </source>
</evidence>
<evidence type="ECO:0000256" key="2">
    <source>
        <dbReference type="ARBA" id="ARBA00010617"/>
    </source>
</evidence>
<dbReference type="InterPro" id="IPR050182">
    <property type="entry name" value="Cytochrome_P450_fam2"/>
</dbReference>
<keyword evidence="5 9" id="KW-0560">Oxidoreductase</keyword>
<comment type="cofactor">
    <cofactor evidence="1 8">
        <name>heme</name>
        <dbReference type="ChEBI" id="CHEBI:30413"/>
    </cofactor>
</comment>
<protein>
    <recommendedName>
        <fullName evidence="12">Cytochrome P450</fullName>
    </recommendedName>
</protein>
<sequence>MCQKAIEDVDGDELFDTHETPTELSESLPYTNAVLKEIQRITNVPPVGIAHRAVRDAELMGYSIPRDTIILTSLFSVHMDPKIWGDPYTFRPERFLGEEGKTIGERSFLPFGYGKRQCLGISLAKASYFLFFTSLLYHFDLEKIPEGPLPNVQGFDGLTLSPKPFKMKLNPR</sequence>
<comment type="similarity">
    <text evidence="2 9">Belongs to the cytochrome P450 family.</text>
</comment>
<dbReference type="Proteomes" id="UP001516400">
    <property type="component" value="Unassembled WGS sequence"/>
</dbReference>
<dbReference type="InterPro" id="IPR002401">
    <property type="entry name" value="Cyt_P450_E_grp-I"/>
</dbReference>
<organism evidence="10 11">
    <name type="scientific">Cryptolaemus montrouzieri</name>
    <dbReference type="NCBI Taxonomy" id="559131"/>
    <lineage>
        <taxon>Eukaryota</taxon>
        <taxon>Metazoa</taxon>
        <taxon>Ecdysozoa</taxon>
        <taxon>Arthropoda</taxon>
        <taxon>Hexapoda</taxon>
        <taxon>Insecta</taxon>
        <taxon>Pterygota</taxon>
        <taxon>Neoptera</taxon>
        <taxon>Endopterygota</taxon>
        <taxon>Coleoptera</taxon>
        <taxon>Polyphaga</taxon>
        <taxon>Cucujiformia</taxon>
        <taxon>Coccinelloidea</taxon>
        <taxon>Coccinellidae</taxon>
        <taxon>Scymninae</taxon>
        <taxon>Scymnini</taxon>
        <taxon>Cryptolaemus</taxon>
    </lineage>
</organism>
<dbReference type="PROSITE" id="PS00086">
    <property type="entry name" value="CYTOCHROME_P450"/>
    <property type="match status" value="1"/>
</dbReference>
<keyword evidence="11" id="KW-1185">Reference proteome</keyword>
<dbReference type="Pfam" id="PF00067">
    <property type="entry name" value="p450"/>
    <property type="match status" value="1"/>
</dbReference>
<evidence type="ECO:0008006" key="12">
    <source>
        <dbReference type="Google" id="ProtNLM"/>
    </source>
</evidence>
<dbReference type="PANTHER" id="PTHR24300:SF376">
    <property type="entry name" value="CYTOCHROME P450 15A1"/>
    <property type="match status" value="1"/>
</dbReference>